<evidence type="ECO:0000313" key="3">
    <source>
        <dbReference type="Proteomes" id="UP000629025"/>
    </source>
</evidence>
<dbReference type="InterPro" id="IPR007345">
    <property type="entry name" value="Polysacch_pyruvyl_Trfase"/>
</dbReference>
<evidence type="ECO:0000259" key="1">
    <source>
        <dbReference type="Pfam" id="PF04230"/>
    </source>
</evidence>
<name>A0ABQ1KSR5_9GAMM</name>
<dbReference type="Pfam" id="PF04230">
    <property type="entry name" value="PS_pyruv_trans"/>
    <property type="match status" value="1"/>
</dbReference>
<comment type="caution">
    <text evidence="2">The sequence shown here is derived from an EMBL/GenBank/DDBJ whole genome shotgun (WGS) entry which is preliminary data.</text>
</comment>
<gene>
    <name evidence="2" type="ORF">GCM10011352_36250</name>
</gene>
<proteinExistence type="predicted"/>
<organism evidence="2 3">
    <name type="scientific">Marinobacterium zhoushanense</name>
    <dbReference type="NCBI Taxonomy" id="1679163"/>
    <lineage>
        <taxon>Bacteria</taxon>
        <taxon>Pseudomonadati</taxon>
        <taxon>Pseudomonadota</taxon>
        <taxon>Gammaproteobacteria</taxon>
        <taxon>Oceanospirillales</taxon>
        <taxon>Oceanospirillaceae</taxon>
        <taxon>Marinobacterium</taxon>
    </lineage>
</organism>
<feature type="domain" description="Polysaccharide pyruvyl transferase" evidence="1">
    <location>
        <begin position="13"/>
        <end position="298"/>
    </location>
</feature>
<accession>A0ABQ1KSR5</accession>
<dbReference type="RefSeq" id="WP_188750938.1">
    <property type="nucleotide sequence ID" value="NZ_BMIJ01000008.1"/>
</dbReference>
<keyword evidence="3" id="KW-1185">Reference proteome</keyword>
<dbReference type="EMBL" id="BMIJ01000008">
    <property type="protein sequence ID" value="GGC06764.1"/>
    <property type="molecule type" value="Genomic_DNA"/>
</dbReference>
<protein>
    <recommendedName>
        <fullName evidence="1">Polysaccharide pyruvyl transferase domain-containing protein</fullName>
    </recommendedName>
</protein>
<reference evidence="3" key="1">
    <citation type="journal article" date="2019" name="Int. J. Syst. Evol. Microbiol.">
        <title>The Global Catalogue of Microorganisms (GCM) 10K type strain sequencing project: providing services to taxonomists for standard genome sequencing and annotation.</title>
        <authorList>
            <consortium name="The Broad Institute Genomics Platform"/>
            <consortium name="The Broad Institute Genome Sequencing Center for Infectious Disease"/>
            <person name="Wu L."/>
            <person name="Ma J."/>
        </authorList>
    </citation>
    <scope>NUCLEOTIDE SEQUENCE [LARGE SCALE GENOMIC DNA]</scope>
    <source>
        <strain evidence="3">CGMCC 1.15341</strain>
    </source>
</reference>
<dbReference type="Proteomes" id="UP000629025">
    <property type="component" value="Unassembled WGS sequence"/>
</dbReference>
<evidence type="ECO:0000313" key="2">
    <source>
        <dbReference type="EMBL" id="GGC06764.1"/>
    </source>
</evidence>
<sequence>MNFYIITIHRSSNYGAVFQAYATQRFFEAYGRAYVLNYETFLTKNSMRVIRYPLGVKGVASSIKDLVRYNPRKRLINKFECFVKTYMNMISIDEAISEGGSEESCFISGSDQIWNPKIAGYKRFFDKNYFLDFVKSNKKIAFASSFGDYSFNTVDIAYIANVLTGYKYIGIREKDRTAELGKILNTPVSRVLDPTLMVGESFWKNEFDLKFNESNYILVYRLQKDDYFDKVVNNTSTLLGMNVKVITQEAFIPFLKGEKYNDLGPEEFLKLFYNSKFVITNSFHGVAFSLIFRKRFLVPKAPHGMVRISSLLKDLSLESRIVDRENSSMPVIEKLQCDIDFSNVWEVINAIRMDIVLDIEKKILD</sequence>